<dbReference type="InterPro" id="IPR046335">
    <property type="entry name" value="LacI/GalR-like_sensor"/>
</dbReference>
<dbReference type="STRING" id="441103.TRN7648_01527"/>
<dbReference type="GO" id="GO:0000976">
    <property type="term" value="F:transcription cis-regulatory region binding"/>
    <property type="evidence" value="ECO:0007669"/>
    <property type="project" value="TreeGrafter"/>
</dbReference>
<dbReference type="PANTHER" id="PTHR30146">
    <property type="entry name" value="LACI-RELATED TRANSCRIPTIONAL REPRESSOR"/>
    <property type="match status" value="1"/>
</dbReference>
<keyword evidence="3" id="KW-0238">DNA-binding</keyword>
<dbReference type="SUPFAM" id="SSF47413">
    <property type="entry name" value="lambda repressor-like DNA-binding domains"/>
    <property type="match status" value="1"/>
</dbReference>
<gene>
    <name evidence="6" type="primary">cytR</name>
    <name evidence="6" type="ORF">TRN7648_01527</name>
</gene>
<dbReference type="SUPFAM" id="SSF53822">
    <property type="entry name" value="Periplasmic binding protein-like I"/>
    <property type="match status" value="1"/>
</dbReference>
<dbReference type="AlphaFoldDB" id="A0A0P1G7G6"/>
<evidence type="ECO:0000259" key="5">
    <source>
        <dbReference type="PROSITE" id="PS50932"/>
    </source>
</evidence>
<evidence type="ECO:0000256" key="3">
    <source>
        <dbReference type="ARBA" id="ARBA00023125"/>
    </source>
</evidence>
<dbReference type="InterPro" id="IPR000843">
    <property type="entry name" value="HTH_LacI"/>
</dbReference>
<keyword evidence="4" id="KW-0804">Transcription</keyword>
<dbReference type="RefSeq" id="WP_058247016.1">
    <property type="nucleotide sequence ID" value="NZ_CYSE01000002.1"/>
</dbReference>
<dbReference type="Gene3D" id="3.40.50.2300">
    <property type="match status" value="2"/>
</dbReference>
<sequence>MLKKPAKIQDVAKAAGVSTATVSRALSNPDKVAQPTRDAVMNAIRQTGYRVNHAARTLRTRRAGAVLVLTPNLGNPFFSKILSGISATLADNGTSVLIADSHDHGDVTRTALDYFNDARIDGIISLDGSMTPDQMAQFAQHDYASRIIFACEWAPDVPLPSVRSDNRAGVRLAVQHLYDLGHRHIAHVTGPEGNVLTAERREGMLAERSRLNLPVRDEWIIRGDFSLASGQAAAARILAMDHRPTAVFCASDMVAIGLIATLTQGGLRVPQDISVVGFDDIEMAEYTLPPLTTIRQNRPALGTRAAERLLAQIEDPSARKAHCPDVIDVELVVRKSTSPAPV</sequence>
<dbReference type="PROSITE" id="PS50932">
    <property type="entry name" value="HTH_LACI_2"/>
    <property type="match status" value="1"/>
</dbReference>
<dbReference type="Pfam" id="PF00356">
    <property type="entry name" value="LacI"/>
    <property type="match status" value="1"/>
</dbReference>
<dbReference type="GO" id="GO:0003700">
    <property type="term" value="F:DNA-binding transcription factor activity"/>
    <property type="evidence" value="ECO:0007669"/>
    <property type="project" value="TreeGrafter"/>
</dbReference>
<evidence type="ECO:0000256" key="2">
    <source>
        <dbReference type="ARBA" id="ARBA00023015"/>
    </source>
</evidence>
<accession>A0A0P1G7G6</accession>
<dbReference type="EMBL" id="CYSE01000002">
    <property type="protein sequence ID" value="CUH77536.1"/>
    <property type="molecule type" value="Genomic_DNA"/>
</dbReference>
<evidence type="ECO:0000256" key="1">
    <source>
        <dbReference type="ARBA" id="ARBA00022491"/>
    </source>
</evidence>
<dbReference type="PANTHER" id="PTHR30146:SF151">
    <property type="entry name" value="HTH-TYPE TRANSCRIPTIONAL REPRESSOR CYTR"/>
    <property type="match status" value="1"/>
</dbReference>
<dbReference type="CDD" id="cd01392">
    <property type="entry name" value="HTH_LacI"/>
    <property type="match status" value="1"/>
</dbReference>
<dbReference type="Proteomes" id="UP000054935">
    <property type="component" value="Unassembled WGS sequence"/>
</dbReference>
<name>A0A0P1G7G6_9RHOB</name>
<keyword evidence="2" id="KW-0805">Transcription regulation</keyword>
<dbReference type="Pfam" id="PF13377">
    <property type="entry name" value="Peripla_BP_3"/>
    <property type="match status" value="1"/>
</dbReference>
<keyword evidence="1" id="KW-0678">Repressor</keyword>
<dbReference type="Gene3D" id="1.10.260.40">
    <property type="entry name" value="lambda repressor-like DNA-binding domains"/>
    <property type="match status" value="1"/>
</dbReference>
<organism evidence="6 7">
    <name type="scientific">Tropicibacter naphthalenivorans</name>
    <dbReference type="NCBI Taxonomy" id="441103"/>
    <lineage>
        <taxon>Bacteria</taxon>
        <taxon>Pseudomonadati</taxon>
        <taxon>Pseudomonadota</taxon>
        <taxon>Alphaproteobacteria</taxon>
        <taxon>Rhodobacterales</taxon>
        <taxon>Roseobacteraceae</taxon>
        <taxon>Tropicibacter</taxon>
    </lineage>
</organism>
<dbReference type="InterPro" id="IPR028082">
    <property type="entry name" value="Peripla_BP_I"/>
</dbReference>
<feature type="domain" description="HTH lacI-type" evidence="5">
    <location>
        <begin position="6"/>
        <end position="60"/>
    </location>
</feature>
<evidence type="ECO:0000256" key="4">
    <source>
        <dbReference type="ARBA" id="ARBA00023163"/>
    </source>
</evidence>
<reference evidence="6 7" key="1">
    <citation type="submission" date="2015-09" db="EMBL/GenBank/DDBJ databases">
        <authorList>
            <consortium name="Swine Surveillance"/>
        </authorList>
    </citation>
    <scope>NUCLEOTIDE SEQUENCE [LARGE SCALE GENOMIC DNA]</scope>
    <source>
        <strain evidence="6 7">CECT 7648</strain>
    </source>
</reference>
<dbReference type="CDD" id="cd06284">
    <property type="entry name" value="PBP1_LacI-like"/>
    <property type="match status" value="1"/>
</dbReference>
<dbReference type="OrthoDB" id="8433438at2"/>
<dbReference type="InterPro" id="IPR010982">
    <property type="entry name" value="Lambda_DNA-bd_dom_sf"/>
</dbReference>
<dbReference type="SMART" id="SM00354">
    <property type="entry name" value="HTH_LACI"/>
    <property type="match status" value="1"/>
</dbReference>
<keyword evidence="7" id="KW-1185">Reference proteome</keyword>
<proteinExistence type="predicted"/>
<dbReference type="PROSITE" id="PS00356">
    <property type="entry name" value="HTH_LACI_1"/>
    <property type="match status" value="1"/>
</dbReference>
<evidence type="ECO:0000313" key="6">
    <source>
        <dbReference type="EMBL" id="CUH77536.1"/>
    </source>
</evidence>
<evidence type="ECO:0000313" key="7">
    <source>
        <dbReference type="Proteomes" id="UP000054935"/>
    </source>
</evidence>
<protein>
    <submittedName>
        <fullName evidence="6">HTH-type transcriptional repressor CytR</fullName>
    </submittedName>
</protein>